<evidence type="ECO:0008006" key="2">
    <source>
        <dbReference type="Google" id="ProtNLM"/>
    </source>
</evidence>
<name>A0A382FXJ4_9ZZZZ</name>
<accession>A0A382FXJ4</accession>
<evidence type="ECO:0000313" key="1">
    <source>
        <dbReference type="EMBL" id="SVB67114.1"/>
    </source>
</evidence>
<organism evidence="1">
    <name type="scientific">marine metagenome</name>
    <dbReference type="NCBI Taxonomy" id="408172"/>
    <lineage>
        <taxon>unclassified sequences</taxon>
        <taxon>metagenomes</taxon>
        <taxon>ecological metagenomes</taxon>
    </lineage>
</organism>
<dbReference type="SUPFAM" id="SSF50331">
    <property type="entry name" value="MOP-like"/>
    <property type="match status" value="1"/>
</dbReference>
<feature type="non-terminal residue" evidence="1">
    <location>
        <position position="1"/>
    </location>
</feature>
<dbReference type="EMBL" id="UINC01052136">
    <property type="protein sequence ID" value="SVB67114.1"/>
    <property type="molecule type" value="Genomic_DNA"/>
</dbReference>
<sequence length="60" mass="6859">VKVELIEPMGADTLIWTSLESKPFSIRIEGSVELKLNDKLKIDLNIARSSIFDKKTEERI</sequence>
<reference evidence="1" key="1">
    <citation type="submission" date="2018-05" db="EMBL/GenBank/DDBJ databases">
        <authorList>
            <person name="Lanie J.A."/>
            <person name="Ng W.-L."/>
            <person name="Kazmierczak K.M."/>
            <person name="Andrzejewski T.M."/>
            <person name="Davidsen T.M."/>
            <person name="Wayne K.J."/>
            <person name="Tettelin H."/>
            <person name="Glass J.I."/>
            <person name="Rusch D."/>
            <person name="Podicherti R."/>
            <person name="Tsui H.-C.T."/>
            <person name="Winkler M.E."/>
        </authorList>
    </citation>
    <scope>NUCLEOTIDE SEQUENCE</scope>
</reference>
<dbReference type="InterPro" id="IPR008995">
    <property type="entry name" value="Mo/tungstate-bd_C_term_dom"/>
</dbReference>
<protein>
    <recommendedName>
        <fullName evidence="2">Transport-associated OB type 2 domain-containing protein</fullName>
    </recommendedName>
</protein>
<dbReference type="Gene3D" id="2.40.50.100">
    <property type="match status" value="1"/>
</dbReference>
<gene>
    <name evidence="1" type="ORF">METZ01_LOCUS219968</name>
</gene>
<dbReference type="AlphaFoldDB" id="A0A382FXJ4"/>
<proteinExistence type="predicted"/>
<dbReference type="InterPro" id="IPR012340">
    <property type="entry name" value="NA-bd_OB-fold"/>
</dbReference>
<dbReference type="Gene3D" id="2.40.50.140">
    <property type="entry name" value="Nucleic acid-binding proteins"/>
    <property type="match status" value="1"/>
</dbReference>